<protein>
    <submittedName>
        <fullName evidence="2">Uncharacterized protein</fullName>
    </submittedName>
</protein>
<reference evidence="2 3" key="1">
    <citation type="journal article" date="2016" name="Genome Biol. Evol.">
        <title>Draft genome sequence of an aflatoxigenic Aspergillus species, A. bombycis.</title>
        <authorList>
            <person name="Moore G.G."/>
            <person name="Mack B.M."/>
            <person name="Beltz S.B."/>
            <person name="Gilbert M.K."/>
        </authorList>
    </citation>
    <scope>NUCLEOTIDE SEQUENCE [LARGE SCALE GENOMIC DNA]</scope>
    <source>
        <strain evidence="3">NRRL 26010</strain>
    </source>
</reference>
<comment type="caution">
    <text evidence="2">The sequence shown here is derived from an EMBL/GenBank/DDBJ whole genome shotgun (WGS) entry which is preliminary data.</text>
</comment>
<feature type="region of interest" description="Disordered" evidence="1">
    <location>
        <begin position="34"/>
        <end position="80"/>
    </location>
</feature>
<dbReference type="RefSeq" id="XP_022384289.1">
    <property type="nucleotide sequence ID" value="XM_022538185.1"/>
</dbReference>
<dbReference type="EMBL" id="LYCR01000139">
    <property type="protein sequence ID" value="OGM40572.1"/>
    <property type="molecule type" value="Genomic_DNA"/>
</dbReference>
<evidence type="ECO:0000313" key="2">
    <source>
        <dbReference type="EMBL" id="OGM40572.1"/>
    </source>
</evidence>
<proteinExistence type="predicted"/>
<name>A0A1F7ZMB6_9EURO</name>
<gene>
    <name evidence="2" type="ORF">ABOM_011057</name>
</gene>
<accession>A0A1F7ZMB6</accession>
<keyword evidence="3" id="KW-1185">Reference proteome</keyword>
<dbReference type="GeneID" id="34454447"/>
<dbReference type="AlphaFoldDB" id="A0A1F7ZMB6"/>
<dbReference type="Proteomes" id="UP000179179">
    <property type="component" value="Unassembled WGS sequence"/>
</dbReference>
<evidence type="ECO:0000256" key="1">
    <source>
        <dbReference type="SAM" id="MobiDB-lite"/>
    </source>
</evidence>
<evidence type="ECO:0000313" key="3">
    <source>
        <dbReference type="Proteomes" id="UP000179179"/>
    </source>
</evidence>
<organism evidence="2 3">
    <name type="scientific">Aspergillus bombycis</name>
    <dbReference type="NCBI Taxonomy" id="109264"/>
    <lineage>
        <taxon>Eukaryota</taxon>
        <taxon>Fungi</taxon>
        <taxon>Dikarya</taxon>
        <taxon>Ascomycota</taxon>
        <taxon>Pezizomycotina</taxon>
        <taxon>Eurotiomycetes</taxon>
        <taxon>Eurotiomycetidae</taxon>
        <taxon>Eurotiales</taxon>
        <taxon>Aspergillaceae</taxon>
        <taxon>Aspergillus</taxon>
    </lineage>
</organism>
<feature type="compositionally biased region" description="Polar residues" evidence="1">
    <location>
        <begin position="48"/>
        <end position="68"/>
    </location>
</feature>
<sequence>MAVAIRSQQDKEAAETCLPAFGGGLGITWPPVCHVKDSSPPQPRRQACRQSSRRMNPSSPLLWDSTTSGWGGRREEEGYE</sequence>